<feature type="non-terminal residue" evidence="1">
    <location>
        <position position="1"/>
    </location>
</feature>
<dbReference type="Proteomes" id="UP001174050">
    <property type="component" value="Unassembled WGS sequence"/>
</dbReference>
<protein>
    <submittedName>
        <fullName evidence="1">Uncharacterized protein</fullName>
    </submittedName>
</protein>
<organism evidence="1 2">
    <name type="scientific">Streptomyces ficellus</name>
    <dbReference type="NCBI Taxonomy" id="1977088"/>
    <lineage>
        <taxon>Bacteria</taxon>
        <taxon>Bacillati</taxon>
        <taxon>Actinomycetota</taxon>
        <taxon>Actinomycetes</taxon>
        <taxon>Kitasatosporales</taxon>
        <taxon>Streptomycetaceae</taxon>
        <taxon>Streptomyces</taxon>
    </lineage>
</organism>
<evidence type="ECO:0000313" key="2">
    <source>
        <dbReference type="Proteomes" id="UP001174050"/>
    </source>
</evidence>
<sequence>SSLCFLQRNLDHPKMDGVSTYLALIFGTLLSSQGTDASFVLTTETHSAAFLRALPFGISRFQPYQIRFPFRFRSDFVSGGRWRAFAFRLPLL</sequence>
<proteinExistence type="predicted"/>
<gene>
    <name evidence="1" type="ORF">QWM81_28570</name>
</gene>
<reference evidence="1" key="1">
    <citation type="submission" date="2023-06" db="EMBL/GenBank/DDBJ databases">
        <title>WGS-Sequencing of Streptomyces ficellus isolate 21 collected from sand in Gara Djebilet Iron Mine in Algeria.</title>
        <authorList>
            <person name="Zegers G.P."/>
            <person name="Gomez A."/>
            <person name="Gueddou A."/>
            <person name="Zahara A.F."/>
            <person name="Worth M."/>
            <person name="Sevigny J.L."/>
            <person name="Tisa L."/>
        </authorList>
    </citation>
    <scope>NUCLEOTIDE SEQUENCE</scope>
    <source>
        <strain evidence="1">AS11</strain>
    </source>
</reference>
<accession>A0ABT7ZEI3</accession>
<dbReference type="EMBL" id="JAUEPL010000066">
    <property type="protein sequence ID" value="MDN3297922.1"/>
    <property type="molecule type" value="Genomic_DNA"/>
</dbReference>
<keyword evidence="2" id="KW-1185">Reference proteome</keyword>
<name>A0ABT7ZEI3_9ACTN</name>
<dbReference type="RefSeq" id="WP_290115373.1">
    <property type="nucleotide sequence ID" value="NZ_JAUEPL010000066.1"/>
</dbReference>
<comment type="caution">
    <text evidence="1">The sequence shown here is derived from an EMBL/GenBank/DDBJ whole genome shotgun (WGS) entry which is preliminary data.</text>
</comment>
<evidence type="ECO:0000313" key="1">
    <source>
        <dbReference type="EMBL" id="MDN3297922.1"/>
    </source>
</evidence>